<dbReference type="EMBL" id="JSVC01000029">
    <property type="protein sequence ID" value="KIC92718.1"/>
    <property type="molecule type" value="Genomic_DNA"/>
</dbReference>
<comment type="caution">
    <text evidence="11">The sequence shown here is derived from an EMBL/GenBank/DDBJ whole genome shotgun (WGS) entry which is preliminary data.</text>
</comment>
<keyword evidence="9 10" id="KW-0472">Membrane</keyword>
<dbReference type="InterPro" id="IPR023596">
    <property type="entry name" value="Peptidase_PrsW_arch/bac"/>
</dbReference>
<dbReference type="OrthoDB" id="5504276at2"/>
<feature type="transmembrane region" description="Helical" evidence="10">
    <location>
        <begin position="33"/>
        <end position="54"/>
    </location>
</feature>
<dbReference type="RefSeq" id="WP_039143806.1">
    <property type="nucleotide sequence ID" value="NZ_JSVC01000029.1"/>
</dbReference>
<reference evidence="11 12" key="1">
    <citation type="submission" date="2014-11" db="EMBL/GenBank/DDBJ databases">
        <title>Genome sequence of Flavihumibacter solisilvae 3-3.</title>
        <authorList>
            <person name="Zhou G."/>
            <person name="Li M."/>
            <person name="Wang G."/>
        </authorList>
    </citation>
    <scope>NUCLEOTIDE SEQUENCE [LARGE SCALE GENOMIC DNA]</scope>
    <source>
        <strain evidence="11 12">3-3</strain>
    </source>
</reference>
<feature type="transmembrane region" description="Helical" evidence="10">
    <location>
        <begin position="169"/>
        <end position="190"/>
    </location>
</feature>
<dbReference type="GO" id="GO:0006508">
    <property type="term" value="P:proteolysis"/>
    <property type="evidence" value="ECO:0007669"/>
    <property type="project" value="UniProtKB-KW"/>
</dbReference>
<dbReference type="Proteomes" id="UP000031408">
    <property type="component" value="Unassembled WGS sequence"/>
</dbReference>
<evidence type="ECO:0000256" key="4">
    <source>
        <dbReference type="ARBA" id="ARBA00022475"/>
    </source>
</evidence>
<evidence type="ECO:0000256" key="2">
    <source>
        <dbReference type="ARBA" id="ARBA00009165"/>
    </source>
</evidence>
<comment type="similarity">
    <text evidence="2">Belongs to the protease PrsW family.</text>
</comment>
<feature type="transmembrane region" description="Helical" evidence="10">
    <location>
        <begin position="66"/>
        <end position="84"/>
    </location>
</feature>
<dbReference type="GO" id="GO:0005886">
    <property type="term" value="C:plasma membrane"/>
    <property type="evidence" value="ECO:0007669"/>
    <property type="project" value="UniProtKB-SubCell"/>
</dbReference>
<dbReference type="InterPro" id="IPR026898">
    <property type="entry name" value="PrsW"/>
</dbReference>
<evidence type="ECO:0000256" key="10">
    <source>
        <dbReference type="SAM" id="Phobius"/>
    </source>
</evidence>
<keyword evidence="6 10" id="KW-0812">Transmembrane</keyword>
<evidence type="ECO:0000256" key="8">
    <source>
        <dbReference type="ARBA" id="ARBA00022989"/>
    </source>
</evidence>
<evidence type="ECO:0000256" key="9">
    <source>
        <dbReference type="ARBA" id="ARBA00023136"/>
    </source>
</evidence>
<keyword evidence="4" id="KW-1003">Cell membrane</keyword>
<dbReference type="PANTHER" id="PTHR36844">
    <property type="entry name" value="PROTEASE PRSW"/>
    <property type="match status" value="1"/>
</dbReference>
<evidence type="ECO:0000256" key="3">
    <source>
        <dbReference type="ARBA" id="ARBA00018997"/>
    </source>
</evidence>
<feature type="transmembrane region" description="Helical" evidence="10">
    <location>
        <begin position="6"/>
        <end position="21"/>
    </location>
</feature>
<comment type="subcellular location">
    <subcellularLocation>
        <location evidence="1">Cell membrane</location>
        <topology evidence="1">Multi-pass membrane protein</topology>
    </subcellularLocation>
</comment>
<evidence type="ECO:0000313" key="11">
    <source>
        <dbReference type="EMBL" id="KIC92718.1"/>
    </source>
</evidence>
<gene>
    <name evidence="11" type="ORF">OI18_21210</name>
</gene>
<sequence>MELLALALAPGIAIIWFIYLRDKYDKEPFRALVKAFLLGMAVTLPAMILQWAGFTLLNHLMSATGWTYYIIFAFLVVALGEETCKYLMLRFYAFPRKFFNEPFDGIIYGVMVAMGFATVENIVYVVQRGYETGFLRMFLSVPAHATFGILMGYYVGLAKFTSRGHSVQLMVRGLLLAVFFHGLFDLFLFVQADSSITRNTSTSILFASAILSYLVAIRLSWKAIKMHQSLSKKYFNTTNNSA</sequence>
<keyword evidence="8 10" id="KW-1133">Transmembrane helix</keyword>
<feature type="transmembrane region" description="Helical" evidence="10">
    <location>
        <begin position="138"/>
        <end position="157"/>
    </location>
</feature>
<keyword evidence="5" id="KW-0645">Protease</keyword>
<evidence type="ECO:0000256" key="6">
    <source>
        <dbReference type="ARBA" id="ARBA00022692"/>
    </source>
</evidence>
<dbReference type="GO" id="GO:0008233">
    <property type="term" value="F:peptidase activity"/>
    <property type="evidence" value="ECO:0007669"/>
    <property type="project" value="UniProtKB-KW"/>
</dbReference>
<keyword evidence="12" id="KW-1185">Reference proteome</keyword>
<protein>
    <recommendedName>
        <fullName evidence="3">Protease PrsW</fullName>
    </recommendedName>
</protein>
<proteinExistence type="inferred from homology"/>
<keyword evidence="7" id="KW-0378">Hydrolase</keyword>
<dbReference type="PIRSF" id="PIRSF016933">
    <property type="entry name" value="PrsW"/>
    <property type="match status" value="1"/>
</dbReference>
<dbReference type="STRING" id="1349421.OI18_21210"/>
<feature type="transmembrane region" description="Helical" evidence="10">
    <location>
        <begin position="202"/>
        <end position="221"/>
    </location>
</feature>
<evidence type="ECO:0000256" key="5">
    <source>
        <dbReference type="ARBA" id="ARBA00022670"/>
    </source>
</evidence>
<dbReference type="PANTHER" id="PTHR36844:SF1">
    <property type="entry name" value="PROTEASE PRSW"/>
    <property type="match status" value="1"/>
</dbReference>
<dbReference type="AlphaFoldDB" id="A0A0C1LB14"/>
<evidence type="ECO:0000256" key="7">
    <source>
        <dbReference type="ARBA" id="ARBA00022801"/>
    </source>
</evidence>
<feature type="transmembrane region" description="Helical" evidence="10">
    <location>
        <begin position="105"/>
        <end position="126"/>
    </location>
</feature>
<dbReference type="Pfam" id="PF13367">
    <property type="entry name" value="PrsW-protease"/>
    <property type="match status" value="1"/>
</dbReference>
<organism evidence="11 12">
    <name type="scientific">Flavihumibacter solisilvae</name>
    <dbReference type="NCBI Taxonomy" id="1349421"/>
    <lineage>
        <taxon>Bacteria</taxon>
        <taxon>Pseudomonadati</taxon>
        <taxon>Bacteroidota</taxon>
        <taxon>Chitinophagia</taxon>
        <taxon>Chitinophagales</taxon>
        <taxon>Chitinophagaceae</taxon>
        <taxon>Flavihumibacter</taxon>
    </lineage>
</organism>
<evidence type="ECO:0000256" key="1">
    <source>
        <dbReference type="ARBA" id="ARBA00004651"/>
    </source>
</evidence>
<name>A0A0C1LB14_9BACT</name>
<accession>A0A0C1LB14</accession>
<evidence type="ECO:0000313" key="12">
    <source>
        <dbReference type="Proteomes" id="UP000031408"/>
    </source>
</evidence>